<dbReference type="Pfam" id="PF01515">
    <property type="entry name" value="PTA_PTB"/>
    <property type="match status" value="1"/>
</dbReference>
<dbReference type="InterPro" id="IPR050500">
    <property type="entry name" value="Phos_Acetyltrans/Butyryltrans"/>
</dbReference>
<keyword evidence="3" id="KW-0012">Acyltransferase</keyword>
<keyword evidence="6" id="KW-1185">Reference proteome</keyword>
<dbReference type="Proteomes" id="UP000199283">
    <property type="component" value="Unassembled WGS sequence"/>
</dbReference>
<keyword evidence="2 5" id="KW-0808">Transferase</keyword>
<evidence type="ECO:0000313" key="5">
    <source>
        <dbReference type="EMBL" id="SEL00314.1"/>
    </source>
</evidence>
<comment type="similarity">
    <text evidence="1">Belongs to the phosphate acetyltransferase and butyryltransferase family.</text>
</comment>
<proteinExistence type="inferred from homology"/>
<dbReference type="PANTHER" id="PTHR43356:SF2">
    <property type="entry name" value="PHOSPHATE ACETYLTRANSFERASE"/>
    <property type="match status" value="1"/>
</dbReference>
<reference evidence="5 6" key="1">
    <citation type="submission" date="2016-10" db="EMBL/GenBank/DDBJ databases">
        <authorList>
            <person name="de Groot N.N."/>
        </authorList>
    </citation>
    <scope>NUCLEOTIDE SEQUENCE [LARGE SCALE GENOMIC DNA]</scope>
    <source>
        <strain evidence="5 6">DSM 14858</strain>
    </source>
</reference>
<gene>
    <name evidence="5" type="ORF">SAMN04488526_1775</name>
</gene>
<dbReference type="PIRSF" id="PIRSF000428">
    <property type="entry name" value="P_Ac_trans"/>
    <property type="match status" value="1"/>
</dbReference>
<dbReference type="InterPro" id="IPR012147">
    <property type="entry name" value="P_Ac_Bu_trans"/>
</dbReference>
<dbReference type="InterPro" id="IPR002505">
    <property type="entry name" value="PTA_PTB"/>
</dbReference>
<dbReference type="EMBL" id="FNZQ01000002">
    <property type="protein sequence ID" value="SEL00314.1"/>
    <property type="molecule type" value="Genomic_DNA"/>
</dbReference>
<evidence type="ECO:0000256" key="1">
    <source>
        <dbReference type="ARBA" id="ARBA00005656"/>
    </source>
</evidence>
<dbReference type="PANTHER" id="PTHR43356">
    <property type="entry name" value="PHOSPHATE ACETYLTRANSFERASE"/>
    <property type="match status" value="1"/>
</dbReference>
<evidence type="ECO:0000256" key="2">
    <source>
        <dbReference type="ARBA" id="ARBA00022679"/>
    </source>
</evidence>
<dbReference type="NCBIfam" id="NF006045">
    <property type="entry name" value="PRK08190.1"/>
    <property type="match status" value="1"/>
</dbReference>
<evidence type="ECO:0000259" key="4">
    <source>
        <dbReference type="Pfam" id="PF01515"/>
    </source>
</evidence>
<name>A0A1H7LMW9_9RHOB</name>
<sequence length="342" mass="35753">MTVHPEKLQHLIDRAIGQEPVRVAVVDAAQSVVLETLRDATRAGLAEPRLIGDPEATLRLCRALDWTPDPDWFIAARSDAEAAVIGVKLVRSGDADLLMKGNIHTDILMRAVLDGATGLRLPDRRCSHVFVVDIPEHDRLIGITDAAINITPDLAAKGEICQNAVDLFHMLGVAEPRVAVLSAVETVTASIASTLDAACLTLMGRRGQITGAYFDGPLAFDNAISQRAAAEKGILSEVAGQADILLVPDLVSGNILAKALEYLGGAVAAGVALGLSAPVVLTSRADPAPARMASLAIAALMLRHSKVQKMPRPSAETSVAAAPQHNPACCAPGLTANQAKLA</sequence>
<dbReference type="OrthoDB" id="9800237at2"/>
<dbReference type="AlphaFoldDB" id="A0A1H7LMW9"/>
<organism evidence="5 6">
    <name type="scientific">Jannaschia helgolandensis</name>
    <dbReference type="NCBI Taxonomy" id="188906"/>
    <lineage>
        <taxon>Bacteria</taxon>
        <taxon>Pseudomonadati</taxon>
        <taxon>Pseudomonadota</taxon>
        <taxon>Alphaproteobacteria</taxon>
        <taxon>Rhodobacterales</taxon>
        <taxon>Roseobacteraceae</taxon>
        <taxon>Jannaschia</taxon>
    </lineage>
</organism>
<dbReference type="RefSeq" id="WP_092761887.1">
    <property type="nucleotide sequence ID" value="NZ_FNZQ01000002.1"/>
</dbReference>
<dbReference type="Gene3D" id="3.40.718.10">
    <property type="entry name" value="Isopropylmalate Dehydrogenase"/>
    <property type="match status" value="1"/>
</dbReference>
<evidence type="ECO:0000313" key="6">
    <source>
        <dbReference type="Proteomes" id="UP000199283"/>
    </source>
</evidence>
<dbReference type="SUPFAM" id="SSF53659">
    <property type="entry name" value="Isocitrate/Isopropylmalate dehydrogenase-like"/>
    <property type="match status" value="1"/>
</dbReference>
<dbReference type="GO" id="GO:0016746">
    <property type="term" value="F:acyltransferase activity"/>
    <property type="evidence" value="ECO:0007669"/>
    <property type="project" value="UniProtKB-KW"/>
</dbReference>
<accession>A0A1H7LMW9</accession>
<evidence type="ECO:0000256" key="3">
    <source>
        <dbReference type="ARBA" id="ARBA00023315"/>
    </source>
</evidence>
<feature type="domain" description="Phosphate acetyl/butaryl transferase" evidence="4">
    <location>
        <begin position="81"/>
        <end position="299"/>
    </location>
</feature>
<protein>
    <submittedName>
        <fullName evidence="5">Phosphate acetyltransferase</fullName>
    </submittedName>
</protein>
<dbReference type="STRING" id="188906.SAMN04488526_1775"/>